<keyword evidence="3" id="KW-1185">Reference proteome</keyword>
<dbReference type="InterPro" id="IPR029058">
    <property type="entry name" value="AB_hydrolase_fold"/>
</dbReference>
<dbReference type="Gene3D" id="3.40.50.1820">
    <property type="entry name" value="alpha/beta hydrolase"/>
    <property type="match status" value="1"/>
</dbReference>
<evidence type="ECO:0000259" key="1">
    <source>
        <dbReference type="Pfam" id="PF12146"/>
    </source>
</evidence>
<evidence type="ECO:0000313" key="2">
    <source>
        <dbReference type="EMBL" id="MPR37225.1"/>
    </source>
</evidence>
<dbReference type="Pfam" id="PF12146">
    <property type="entry name" value="Hydrolase_4"/>
    <property type="match status" value="1"/>
</dbReference>
<comment type="caution">
    <text evidence="2">The sequence shown here is derived from an EMBL/GenBank/DDBJ whole genome shotgun (WGS) entry which is preliminary data.</text>
</comment>
<protein>
    <submittedName>
        <fullName evidence="2">Alpha/beta hydrolase</fullName>
    </submittedName>
</protein>
<dbReference type="GO" id="GO:0016787">
    <property type="term" value="F:hydrolase activity"/>
    <property type="evidence" value="ECO:0007669"/>
    <property type="project" value="UniProtKB-KW"/>
</dbReference>
<evidence type="ECO:0000313" key="3">
    <source>
        <dbReference type="Proteomes" id="UP000479293"/>
    </source>
</evidence>
<gene>
    <name evidence="2" type="ORF">GBK04_28790</name>
</gene>
<reference evidence="2 3" key="1">
    <citation type="submission" date="2019-10" db="EMBL/GenBank/DDBJ databases">
        <title>Draft Genome Sequence of Cytophagaceae sp. SJW1-29.</title>
        <authorList>
            <person name="Choi A."/>
        </authorList>
    </citation>
    <scope>NUCLEOTIDE SEQUENCE [LARGE SCALE GENOMIC DNA]</scope>
    <source>
        <strain evidence="2 3">SJW1-29</strain>
    </source>
</reference>
<sequence length="310" mass="35407">MPSSTLSADIKVKHRSYFKDKKSDVDYFENWVSQLEKNNGRTYERHTVATSLGETHVWGFNTQHDYPDTLVIFPGARTTSLIWDFDRGLDNLNHPMKIYMVETNGLPNLSEGNTPEIHSLEYGCWATEVLNGLNIETAYVAGASFGGLICMKLGLLSPERIKAAFLLNPGCLQPFSLRLKNLYYNLLPILRPNETNVLTFLEQAVFCKPNHQLSPTAEKMLVDYEVFALTRYKDNTQKPYYMDRQLAQFTVDTFLLEGDQDLLFPHQKSIDNARKHMKSLKQVVVFPKVGHGIETYDKALNFIGKTIQKS</sequence>
<feature type="domain" description="Serine aminopeptidase S33" evidence="1">
    <location>
        <begin position="137"/>
        <end position="293"/>
    </location>
</feature>
<accession>A0A7C9F6D6</accession>
<dbReference type="EMBL" id="WHLY01000004">
    <property type="protein sequence ID" value="MPR37225.1"/>
    <property type="molecule type" value="Genomic_DNA"/>
</dbReference>
<dbReference type="AlphaFoldDB" id="A0A7C9F6D6"/>
<dbReference type="Proteomes" id="UP000479293">
    <property type="component" value="Unassembled WGS sequence"/>
</dbReference>
<keyword evidence="2" id="KW-0378">Hydrolase</keyword>
<dbReference type="InterPro" id="IPR022742">
    <property type="entry name" value="Hydrolase_4"/>
</dbReference>
<proteinExistence type="predicted"/>
<organism evidence="2 3">
    <name type="scientific">Salmonirosea aquatica</name>
    <dbReference type="NCBI Taxonomy" id="2654236"/>
    <lineage>
        <taxon>Bacteria</taxon>
        <taxon>Pseudomonadati</taxon>
        <taxon>Bacteroidota</taxon>
        <taxon>Cytophagia</taxon>
        <taxon>Cytophagales</taxon>
        <taxon>Spirosomataceae</taxon>
        <taxon>Salmonirosea</taxon>
    </lineage>
</organism>
<name>A0A7C9F6D6_9BACT</name>
<dbReference type="SUPFAM" id="SSF53474">
    <property type="entry name" value="alpha/beta-Hydrolases"/>
    <property type="match status" value="1"/>
</dbReference>